<dbReference type="PROSITE" id="PS51352">
    <property type="entry name" value="THIOREDOXIN_2"/>
    <property type="match status" value="1"/>
</dbReference>
<evidence type="ECO:0000313" key="12">
    <source>
        <dbReference type="Proteomes" id="UP000256601"/>
    </source>
</evidence>
<comment type="function">
    <text evidence="7">Thiol-specific peroxidase that catalyzes the reduction of hydrogen peroxide and organic hydroperoxides to water and alcohols, respectively. Plays a role in cell protection against oxidative stress by detoxifying peroxides.</text>
</comment>
<dbReference type="EMBL" id="KZ859039">
    <property type="protein sequence ID" value="RDW24297.1"/>
    <property type="molecule type" value="Genomic_DNA"/>
</dbReference>
<dbReference type="AlphaFoldDB" id="A0A1D8NC20"/>
<feature type="domain" description="Thioredoxin" evidence="8">
    <location>
        <begin position="29"/>
        <end position="187"/>
    </location>
</feature>
<evidence type="ECO:0000256" key="1">
    <source>
        <dbReference type="ARBA" id="ARBA00010505"/>
    </source>
</evidence>
<dbReference type="Gene3D" id="3.40.30.10">
    <property type="entry name" value="Glutaredoxin"/>
    <property type="match status" value="1"/>
</dbReference>
<dbReference type="InterPro" id="IPR013740">
    <property type="entry name" value="Redoxin"/>
</dbReference>
<dbReference type="eggNOG" id="KOG0541">
    <property type="taxonomic scope" value="Eukaryota"/>
</dbReference>
<sequence length="187" mass="20129">MFLSRRMPQIARMARPSTRAFSATSMAAVQKGQEVPAVTVREGTPSCQFDLQDVTKEGTHIIVGVPGAFSPACSAGHVPGYINLFPKLKERGVKTVWVVAVNDAFVTNAWAESLDAPADDVRIISDQAGEFSLAFGTLFDASEFFGNKRSARYAAVIMDGKVVEVFEEPDKTGLDVSKAENVLKSLG</sequence>
<dbReference type="EMBL" id="CP017555">
    <property type="protein sequence ID" value="AOW03180.1"/>
    <property type="molecule type" value="Genomic_DNA"/>
</dbReference>
<evidence type="ECO:0000256" key="6">
    <source>
        <dbReference type="PIRSR" id="PIRSR637944-1"/>
    </source>
</evidence>
<gene>
    <name evidence="10" type="ORF">B0I71DRAFT_134464</name>
    <name evidence="9" type="ORF">YALI1_C29080g</name>
</gene>
<keyword evidence="4 7" id="KW-0560">Oxidoreductase</keyword>
<dbReference type="InterPro" id="IPR013766">
    <property type="entry name" value="Thioredoxin_domain"/>
</dbReference>
<reference evidence="10 12" key="2">
    <citation type="submission" date="2018-07" db="EMBL/GenBank/DDBJ databases">
        <title>Draft Genome Assemblies for Five Robust Yarrowia lipolytica Strains Exhibiting High Lipid Production and Pentose Sugar Utilization and Sugar Alcohol Secretion from Undetoxified Lignocellulosic Biomass Hydrolysates.</title>
        <authorList>
            <consortium name="DOE Joint Genome Institute"/>
            <person name="Walker C."/>
            <person name="Ryu S."/>
            <person name="Na H."/>
            <person name="Zane M."/>
            <person name="LaButti K."/>
            <person name="Lipzen A."/>
            <person name="Haridas S."/>
            <person name="Barry K."/>
            <person name="Grigoriev I.V."/>
            <person name="Quarterman J."/>
            <person name="Slininger P."/>
            <person name="Dien B."/>
            <person name="Trinh C.T."/>
        </authorList>
    </citation>
    <scope>NUCLEOTIDE SEQUENCE [LARGE SCALE GENOMIC DNA]</scope>
    <source>
        <strain evidence="10 12">YB392</strain>
    </source>
</reference>
<dbReference type="GO" id="GO:0008379">
    <property type="term" value="F:thioredoxin peroxidase activity"/>
    <property type="evidence" value="ECO:0007669"/>
    <property type="project" value="InterPro"/>
</dbReference>
<dbReference type="GO" id="GO:0005829">
    <property type="term" value="C:cytosol"/>
    <property type="evidence" value="ECO:0007669"/>
    <property type="project" value="TreeGrafter"/>
</dbReference>
<dbReference type="CDD" id="cd03013">
    <property type="entry name" value="PRX5_like"/>
    <property type="match status" value="1"/>
</dbReference>
<dbReference type="KEGG" id="yli:2909875"/>
<dbReference type="PANTHER" id="PTHR10430:SF39">
    <property type="entry name" value="PEROXISOMAL MEMBRANE ASSOCIATED PROTEIN 20"/>
    <property type="match status" value="1"/>
</dbReference>
<evidence type="ECO:0000259" key="8">
    <source>
        <dbReference type="PROSITE" id="PS51352"/>
    </source>
</evidence>
<dbReference type="GO" id="GO:0034599">
    <property type="term" value="P:cellular response to oxidative stress"/>
    <property type="evidence" value="ECO:0007669"/>
    <property type="project" value="InterPro"/>
</dbReference>
<dbReference type="InterPro" id="IPR037944">
    <property type="entry name" value="PRX5-like"/>
</dbReference>
<evidence type="ECO:0000256" key="3">
    <source>
        <dbReference type="ARBA" id="ARBA00022862"/>
    </source>
</evidence>
<evidence type="ECO:0000313" key="9">
    <source>
        <dbReference type="EMBL" id="AOW03180.1"/>
    </source>
</evidence>
<comment type="similarity">
    <text evidence="1 7">Belongs to the peroxiredoxin family. Prx5 subfamily.</text>
</comment>
<dbReference type="OrthoDB" id="1882547at2759"/>
<organism evidence="9 11">
    <name type="scientific">Yarrowia lipolytica</name>
    <name type="common">Candida lipolytica</name>
    <dbReference type="NCBI Taxonomy" id="4952"/>
    <lineage>
        <taxon>Eukaryota</taxon>
        <taxon>Fungi</taxon>
        <taxon>Dikarya</taxon>
        <taxon>Ascomycota</taxon>
        <taxon>Saccharomycotina</taxon>
        <taxon>Dipodascomycetes</taxon>
        <taxon>Dipodascales</taxon>
        <taxon>Dipodascales incertae sedis</taxon>
        <taxon>Yarrowia</taxon>
    </lineage>
</organism>
<dbReference type="SUPFAM" id="SSF52833">
    <property type="entry name" value="Thioredoxin-like"/>
    <property type="match status" value="1"/>
</dbReference>
<accession>A0A1D8NC20</accession>
<protein>
    <submittedName>
        <fullName evidence="10">Redoxin</fullName>
    </submittedName>
</protein>
<dbReference type="GO" id="GO:0005739">
    <property type="term" value="C:mitochondrion"/>
    <property type="evidence" value="ECO:0007669"/>
    <property type="project" value="TreeGrafter"/>
</dbReference>
<proteinExistence type="inferred from homology"/>
<dbReference type="FunFam" id="3.40.30.10:FF:000159">
    <property type="entry name" value="Peroxiredoxin"/>
    <property type="match status" value="1"/>
</dbReference>
<dbReference type="GO" id="GO:0045454">
    <property type="term" value="P:cell redox homeostasis"/>
    <property type="evidence" value="ECO:0007669"/>
    <property type="project" value="TreeGrafter"/>
</dbReference>
<dbReference type="InterPro" id="IPR036249">
    <property type="entry name" value="Thioredoxin-like_sf"/>
</dbReference>
<evidence type="ECO:0000256" key="2">
    <source>
        <dbReference type="ARBA" id="ARBA00022559"/>
    </source>
</evidence>
<evidence type="ECO:0000256" key="5">
    <source>
        <dbReference type="ARBA" id="ARBA00023284"/>
    </source>
</evidence>
<dbReference type="Pfam" id="PF08534">
    <property type="entry name" value="Redoxin"/>
    <property type="match status" value="1"/>
</dbReference>
<dbReference type="Proteomes" id="UP000182444">
    <property type="component" value="Chromosome 1C"/>
</dbReference>
<evidence type="ECO:0000313" key="10">
    <source>
        <dbReference type="EMBL" id="RDW24297.1"/>
    </source>
</evidence>
<keyword evidence="2 7" id="KW-0575">Peroxidase</keyword>
<keyword evidence="5 7" id="KW-0676">Redox-active center</keyword>
<evidence type="ECO:0000313" key="11">
    <source>
        <dbReference type="Proteomes" id="UP000182444"/>
    </source>
</evidence>
<name>A0A1D8NC20_YARLL</name>
<evidence type="ECO:0000256" key="4">
    <source>
        <dbReference type="ARBA" id="ARBA00023002"/>
    </source>
</evidence>
<reference evidence="9 11" key="1">
    <citation type="journal article" date="2016" name="PLoS ONE">
        <title>Sequence Assembly of Yarrowia lipolytica Strain W29/CLIB89 Shows Transposable Element Diversity.</title>
        <authorList>
            <person name="Magnan C."/>
            <person name="Yu J."/>
            <person name="Chang I."/>
            <person name="Jahn E."/>
            <person name="Kanomata Y."/>
            <person name="Wu J."/>
            <person name="Zeller M."/>
            <person name="Oakes M."/>
            <person name="Baldi P."/>
            <person name="Sandmeyer S."/>
        </authorList>
    </citation>
    <scope>NUCLEOTIDE SEQUENCE [LARGE SCALE GENOMIC DNA]</scope>
    <source>
        <strain evidence="9">CLIB89</strain>
        <strain evidence="11">CLIB89(W29)</strain>
    </source>
</reference>
<evidence type="ECO:0000256" key="7">
    <source>
        <dbReference type="RuleBase" id="RU366011"/>
    </source>
</evidence>
<dbReference type="VEuPathDB" id="FungiDB:YALI1_C29080g"/>
<dbReference type="PANTHER" id="PTHR10430">
    <property type="entry name" value="PEROXIREDOXIN"/>
    <property type="match status" value="1"/>
</dbReference>
<keyword evidence="3 7" id="KW-0049">Antioxidant</keyword>
<dbReference type="VEuPathDB" id="FungiDB:YALI0_C21043g"/>
<feature type="active site" description="Cysteine sulfenic acid (-SOH) intermediate" evidence="6">
    <location>
        <position position="73"/>
    </location>
</feature>
<dbReference type="Proteomes" id="UP000256601">
    <property type="component" value="Unassembled WGS sequence"/>
</dbReference>
<dbReference type="GO" id="GO:0005777">
    <property type="term" value="C:peroxisome"/>
    <property type="evidence" value="ECO:0007669"/>
    <property type="project" value="TreeGrafter"/>
</dbReference>
<dbReference type="GO" id="GO:0042744">
    <property type="term" value="P:hydrogen peroxide catabolic process"/>
    <property type="evidence" value="ECO:0007669"/>
    <property type="project" value="TreeGrafter"/>
</dbReference>